<sequence length="68" mass="6903">MMQNRSGLARITSTPPAPGYHAGQFLGAPPPTVPAVLDRSLFSPAHGVVPGPADTSGAQSVTPPRSAR</sequence>
<comment type="caution">
    <text evidence="2">The sequence shown here is derived from an EMBL/GenBank/DDBJ whole genome shotgun (WGS) entry which is preliminary data.</text>
</comment>
<gene>
    <name evidence="2" type="ORF">DCL06_09265</name>
</gene>
<dbReference type="EMBL" id="DMDD01000221">
    <property type="protein sequence ID" value="HAF72987.1"/>
    <property type="molecule type" value="Genomic_DNA"/>
</dbReference>
<organism evidence="2 3">
    <name type="scientific">Corynebacterium variabile</name>
    <dbReference type="NCBI Taxonomy" id="1727"/>
    <lineage>
        <taxon>Bacteria</taxon>
        <taxon>Bacillati</taxon>
        <taxon>Actinomycetota</taxon>
        <taxon>Actinomycetes</taxon>
        <taxon>Mycobacteriales</taxon>
        <taxon>Corynebacteriaceae</taxon>
        <taxon>Corynebacterium</taxon>
    </lineage>
</organism>
<dbReference type="Proteomes" id="UP000260925">
    <property type="component" value="Unassembled WGS sequence"/>
</dbReference>
<proteinExistence type="predicted"/>
<reference evidence="2 3" key="1">
    <citation type="journal article" date="2018" name="Nat. Biotechnol.">
        <title>A standardized bacterial taxonomy based on genome phylogeny substantially revises the tree of life.</title>
        <authorList>
            <person name="Parks D.H."/>
            <person name="Chuvochina M."/>
            <person name="Waite D.W."/>
            <person name="Rinke C."/>
            <person name="Skarshewski A."/>
            <person name="Chaumeil P.A."/>
            <person name="Hugenholtz P."/>
        </authorList>
    </citation>
    <scope>NUCLEOTIDE SEQUENCE [LARGE SCALE GENOMIC DNA]</scope>
    <source>
        <strain evidence="2">UBA9851</strain>
    </source>
</reference>
<feature type="compositionally biased region" description="Polar residues" evidence="1">
    <location>
        <begin position="1"/>
        <end position="14"/>
    </location>
</feature>
<feature type="region of interest" description="Disordered" evidence="1">
    <location>
        <begin position="1"/>
        <end position="68"/>
    </location>
</feature>
<feature type="compositionally biased region" description="Polar residues" evidence="1">
    <location>
        <begin position="56"/>
        <end position="68"/>
    </location>
</feature>
<name>A0A3B9QW64_9CORY</name>
<evidence type="ECO:0000313" key="2">
    <source>
        <dbReference type="EMBL" id="HAF72987.1"/>
    </source>
</evidence>
<evidence type="ECO:0000256" key="1">
    <source>
        <dbReference type="SAM" id="MobiDB-lite"/>
    </source>
</evidence>
<evidence type="ECO:0000313" key="3">
    <source>
        <dbReference type="Proteomes" id="UP000260925"/>
    </source>
</evidence>
<dbReference type="AlphaFoldDB" id="A0A3B9QW64"/>
<accession>A0A3B9QW64</accession>
<protein>
    <submittedName>
        <fullName evidence="2">Uncharacterized protein</fullName>
    </submittedName>
</protein>